<feature type="region of interest" description="Disordered" evidence="10">
    <location>
        <begin position="1"/>
        <end position="23"/>
    </location>
</feature>
<dbReference type="EMBL" id="JAKRRY010000049">
    <property type="protein sequence ID" value="MCW8348864.1"/>
    <property type="molecule type" value="Genomic_DNA"/>
</dbReference>
<dbReference type="InterPro" id="IPR020855">
    <property type="entry name" value="Ureohydrolase_Mn_BS"/>
</dbReference>
<organism evidence="11 12">
    <name type="scientific">Vibrio qingdaonensis</name>
    <dbReference type="NCBI Taxonomy" id="2829491"/>
    <lineage>
        <taxon>Bacteria</taxon>
        <taxon>Pseudomonadati</taxon>
        <taxon>Pseudomonadota</taxon>
        <taxon>Gammaproteobacteria</taxon>
        <taxon>Vibrionales</taxon>
        <taxon>Vibrionaceae</taxon>
        <taxon>Vibrio</taxon>
    </lineage>
</organism>
<evidence type="ECO:0000256" key="1">
    <source>
        <dbReference type="ARBA" id="ARBA00022723"/>
    </source>
</evidence>
<comment type="pathway">
    <text evidence="5">Amino-acid degradation; L-histidine degradation into L-glutamate; L-glutamate from N-formimidoyl-L-glutamate (hydrolase route): step 1/1.</text>
</comment>
<feature type="region of interest" description="Disordered" evidence="10">
    <location>
        <begin position="179"/>
        <end position="199"/>
    </location>
</feature>
<dbReference type="GO" id="GO:0033389">
    <property type="term" value="P:putrescine biosynthetic process from arginine, via agmatine"/>
    <property type="evidence" value="ECO:0007669"/>
    <property type="project" value="TreeGrafter"/>
</dbReference>
<feature type="binding site" evidence="5">
    <location>
        <position position="278"/>
    </location>
    <ligand>
        <name>Mn(2+)</name>
        <dbReference type="ChEBI" id="CHEBI:29035"/>
        <label>2</label>
    </ligand>
</feature>
<keyword evidence="1 5" id="KW-0479">Metal-binding</keyword>
<dbReference type="PANTHER" id="PTHR11358">
    <property type="entry name" value="ARGINASE/AGMATINASE"/>
    <property type="match status" value="1"/>
</dbReference>
<evidence type="ECO:0000256" key="4">
    <source>
        <dbReference type="ARBA" id="ARBA00023211"/>
    </source>
</evidence>
<dbReference type="GO" id="GO:0030145">
    <property type="term" value="F:manganese ion binding"/>
    <property type="evidence" value="ECO:0007669"/>
    <property type="project" value="UniProtKB-UniRule"/>
</dbReference>
<feature type="binding site" evidence="5">
    <location>
        <position position="168"/>
    </location>
    <ligand>
        <name>Mn(2+)</name>
        <dbReference type="ChEBI" id="CHEBI:29035"/>
        <label>2</label>
    </ligand>
</feature>
<feature type="binding site" evidence="5 7">
    <location>
        <position position="276"/>
    </location>
    <ligand>
        <name>Mn(2+)</name>
        <dbReference type="ChEBI" id="CHEBI:29035"/>
        <label>1</label>
    </ligand>
</feature>
<reference evidence="11" key="1">
    <citation type="submission" date="2022-02" db="EMBL/GenBank/DDBJ databases">
        <title>Vibrio sp. nov, a new bacterium isolated from seawater.</title>
        <authorList>
            <person name="Yuan Y."/>
        </authorList>
    </citation>
    <scope>NUCLEOTIDE SEQUENCE</scope>
    <source>
        <strain evidence="11">ZSDZ65</strain>
    </source>
</reference>
<comment type="catalytic activity">
    <reaction evidence="5">
        <text>N-formimidoyl-L-glutamate + H2O = formamide + L-glutamate</text>
        <dbReference type="Rhea" id="RHEA:22492"/>
        <dbReference type="ChEBI" id="CHEBI:15377"/>
        <dbReference type="ChEBI" id="CHEBI:16397"/>
        <dbReference type="ChEBI" id="CHEBI:29985"/>
        <dbReference type="ChEBI" id="CHEBI:58928"/>
        <dbReference type="EC" id="3.5.3.8"/>
    </reaction>
</comment>
<gene>
    <name evidence="5 11" type="primary">hutG</name>
    <name evidence="11" type="ORF">MD535_23000</name>
</gene>
<feature type="binding site" evidence="7">
    <location>
        <position position="278"/>
    </location>
    <ligand>
        <name>Mn(2+)</name>
        <dbReference type="ChEBI" id="CHEBI:29035"/>
        <label>1</label>
    </ligand>
</feature>
<proteinExistence type="inferred from homology"/>
<dbReference type="PROSITE" id="PS51409">
    <property type="entry name" value="ARGINASE_2"/>
    <property type="match status" value="1"/>
</dbReference>
<evidence type="ECO:0000256" key="7">
    <source>
        <dbReference type="PIRSR" id="PIRSR036979-1"/>
    </source>
</evidence>
<dbReference type="CDD" id="cd09988">
    <property type="entry name" value="Formimidoylglutamase"/>
    <property type="match status" value="1"/>
</dbReference>
<protein>
    <recommendedName>
        <fullName evidence="5 6">Formimidoylglutamase</fullName>
        <ecNumber evidence="5 6">3.5.3.8</ecNumber>
    </recommendedName>
    <alternativeName>
        <fullName evidence="5">Formiminoglutamase</fullName>
    </alternativeName>
    <alternativeName>
        <fullName evidence="5">Formiminoglutamate hydrolase</fullName>
    </alternativeName>
</protein>
<evidence type="ECO:0000256" key="2">
    <source>
        <dbReference type="ARBA" id="ARBA00022801"/>
    </source>
</evidence>
<dbReference type="GO" id="GO:0008783">
    <property type="term" value="F:agmatinase activity"/>
    <property type="evidence" value="ECO:0007669"/>
    <property type="project" value="TreeGrafter"/>
</dbReference>
<dbReference type="GO" id="GO:0050415">
    <property type="term" value="F:formimidoylglutamase activity"/>
    <property type="evidence" value="ECO:0007669"/>
    <property type="project" value="UniProtKB-UniRule"/>
</dbReference>
<dbReference type="SUPFAM" id="SSF52768">
    <property type="entry name" value="Arginase/deacetylase"/>
    <property type="match status" value="1"/>
</dbReference>
<name>A0A9X3CUC4_9VIBR</name>
<dbReference type="Gene3D" id="3.40.800.10">
    <property type="entry name" value="Ureohydrolase domain"/>
    <property type="match status" value="1"/>
</dbReference>
<dbReference type="Proteomes" id="UP001155587">
    <property type="component" value="Unassembled WGS sequence"/>
</dbReference>
<dbReference type="HAMAP" id="MF_00737">
    <property type="entry name" value="Formimidoylglutam"/>
    <property type="match status" value="1"/>
</dbReference>
<keyword evidence="2 5" id="KW-0378">Hydrolase</keyword>
<comment type="caution">
    <text evidence="11">The sequence shown here is derived from an EMBL/GenBank/DDBJ whole genome shotgun (WGS) entry which is preliminary data.</text>
</comment>
<feature type="binding site" evidence="5 7">
    <location>
        <position position="137"/>
    </location>
    <ligand>
        <name>Mn(2+)</name>
        <dbReference type="ChEBI" id="CHEBI:29035"/>
        <label>1</label>
    </ligand>
</feature>
<evidence type="ECO:0000256" key="8">
    <source>
        <dbReference type="PROSITE-ProRule" id="PRU00742"/>
    </source>
</evidence>
<feature type="binding site" evidence="7">
    <location>
        <position position="168"/>
    </location>
    <ligand>
        <name>Mn(2+)</name>
        <dbReference type="ChEBI" id="CHEBI:29035"/>
        <label>1</label>
    </ligand>
</feature>
<dbReference type="PROSITE" id="PS01053">
    <property type="entry name" value="ARGINASE_1"/>
    <property type="match status" value="1"/>
</dbReference>
<comment type="function">
    <text evidence="5">Catalyzes the conversion of N-formimidoyl-L-glutamate to L-glutamate and formamide.</text>
</comment>
<keyword evidence="4 5" id="KW-0464">Manganese</keyword>
<dbReference type="InterPro" id="IPR023696">
    <property type="entry name" value="Ureohydrolase_dom_sf"/>
</dbReference>
<feature type="binding site" evidence="5 7">
    <location>
        <position position="166"/>
    </location>
    <ligand>
        <name>Mn(2+)</name>
        <dbReference type="ChEBI" id="CHEBI:29035"/>
        <label>1</label>
    </ligand>
</feature>
<dbReference type="InterPro" id="IPR005923">
    <property type="entry name" value="HutG"/>
</dbReference>
<dbReference type="NCBIfam" id="TIGR01227">
    <property type="entry name" value="hutG"/>
    <property type="match status" value="1"/>
</dbReference>
<evidence type="ECO:0000256" key="6">
    <source>
        <dbReference type="NCBIfam" id="TIGR01227"/>
    </source>
</evidence>
<feature type="binding site" evidence="5">
    <location>
        <position position="276"/>
    </location>
    <ligand>
        <name>Mn(2+)</name>
        <dbReference type="ChEBI" id="CHEBI:29035"/>
        <label>2</label>
    </ligand>
</feature>
<keyword evidence="3 5" id="KW-0369">Histidine metabolism</keyword>
<dbReference type="Pfam" id="PF00491">
    <property type="entry name" value="Arginase"/>
    <property type="match status" value="1"/>
</dbReference>
<evidence type="ECO:0000313" key="12">
    <source>
        <dbReference type="Proteomes" id="UP001155587"/>
    </source>
</evidence>
<feature type="compositionally biased region" description="Basic and acidic residues" evidence="10">
    <location>
        <begin position="10"/>
        <end position="23"/>
    </location>
</feature>
<dbReference type="PIRSF" id="PIRSF036979">
    <property type="entry name" value="Arginase"/>
    <property type="match status" value="1"/>
</dbReference>
<accession>A0A9X3CUC4</accession>
<evidence type="ECO:0000313" key="11">
    <source>
        <dbReference type="EMBL" id="MCW8348864.1"/>
    </source>
</evidence>
<evidence type="ECO:0000256" key="5">
    <source>
        <dbReference type="HAMAP-Rule" id="MF_00737"/>
    </source>
</evidence>
<dbReference type="GO" id="GO:0019556">
    <property type="term" value="P:L-histidine catabolic process to glutamate and formamide"/>
    <property type="evidence" value="ECO:0007669"/>
    <property type="project" value="UniProtKB-UniRule"/>
</dbReference>
<evidence type="ECO:0000256" key="10">
    <source>
        <dbReference type="SAM" id="MobiDB-lite"/>
    </source>
</evidence>
<comment type="cofactor">
    <cofactor evidence="5 7">
        <name>Mn(2+)</name>
        <dbReference type="ChEBI" id="CHEBI:29035"/>
    </cofactor>
    <text evidence="5 7">Binds 2 manganese ions per subunit.</text>
</comment>
<dbReference type="InterPro" id="IPR006035">
    <property type="entry name" value="Ureohydrolase"/>
</dbReference>
<feature type="binding site" evidence="5 7">
    <location>
        <position position="170"/>
    </location>
    <ligand>
        <name>Mn(2+)</name>
        <dbReference type="ChEBI" id="CHEBI:29035"/>
        <label>1</label>
    </ligand>
</feature>
<feature type="binding site" evidence="5">
    <location>
        <position position="166"/>
    </location>
    <ligand>
        <name>Mn(2+)</name>
        <dbReference type="ChEBI" id="CHEBI:29035"/>
        <label>2</label>
    </ligand>
</feature>
<keyword evidence="12" id="KW-1185">Reference proteome</keyword>
<dbReference type="AlphaFoldDB" id="A0A9X3CUC4"/>
<dbReference type="EC" id="3.5.3.8" evidence="5 6"/>
<dbReference type="PANTHER" id="PTHR11358:SF35">
    <property type="entry name" value="FORMIMIDOYLGLUTAMASE"/>
    <property type="match status" value="1"/>
</dbReference>
<evidence type="ECO:0000256" key="3">
    <source>
        <dbReference type="ARBA" id="ARBA00022808"/>
    </source>
</evidence>
<evidence type="ECO:0000256" key="9">
    <source>
        <dbReference type="RuleBase" id="RU003684"/>
    </source>
</evidence>
<sequence>MSTKSTQTEHNFRWQGRDDQEDGENRYRLHHLIKPVATLANQQSGKQQLGKQPRVALLGFETDEGVQRNKGRIGASQGPDSIRQALCNLAWHETSTLYDLGNVSTVPMALEANQALTAEIISRELQHAPLVVLGGGHEIAWSSFLGLAQHLEKQSPAPRIGIINFDAHFDLREYRTHQSDGSTAKASSAKDQTLQPSSGTPFSQIADYCHSHHQPFNYMCIGVSKASNTKALFERAELLNVQTLLDEEMLYDVTPSHLQALERFIDNVDHLYLTIDLDVFSAAHAPGVSAPAALGLSPEIFYPYFKTILKHKDKLRLADIAEYNPDLDIDGRTAKLAARLVWQIMTALSQTK</sequence>
<dbReference type="RefSeq" id="WP_265677465.1">
    <property type="nucleotide sequence ID" value="NZ_JAKRRY010000049.1"/>
</dbReference>
<comment type="similarity">
    <text evidence="5 8 9">Belongs to the arginase family.</text>
</comment>